<name>A0A9X4RL74_9BACT</name>
<dbReference type="RefSeq" id="WP_307631768.1">
    <property type="nucleotide sequence ID" value="NZ_JAPHEH010000001.1"/>
</dbReference>
<organism evidence="1 2">
    <name type="scientific">Thiovibrio frasassiensis</name>
    <dbReference type="NCBI Taxonomy" id="2984131"/>
    <lineage>
        <taxon>Bacteria</taxon>
        <taxon>Pseudomonadati</taxon>
        <taxon>Thermodesulfobacteriota</taxon>
        <taxon>Desulfobulbia</taxon>
        <taxon>Desulfobulbales</taxon>
        <taxon>Thiovibrionaceae</taxon>
        <taxon>Thiovibrio</taxon>
    </lineage>
</organism>
<protein>
    <submittedName>
        <fullName evidence="1">Uncharacterized protein</fullName>
    </submittedName>
</protein>
<accession>A0A9X4RL74</accession>
<reference evidence="1" key="2">
    <citation type="submission" date="2022-10" db="EMBL/GenBank/DDBJ databases">
        <authorList>
            <person name="Aronson H.S."/>
        </authorList>
    </citation>
    <scope>NUCLEOTIDE SEQUENCE</scope>
    <source>
        <strain evidence="1">RS19-109</strain>
    </source>
</reference>
<comment type="caution">
    <text evidence="1">The sequence shown here is derived from an EMBL/GenBank/DDBJ whole genome shotgun (WGS) entry which is preliminary data.</text>
</comment>
<evidence type="ECO:0000313" key="1">
    <source>
        <dbReference type="EMBL" id="MDG4474788.1"/>
    </source>
</evidence>
<evidence type="ECO:0000313" key="2">
    <source>
        <dbReference type="Proteomes" id="UP001154240"/>
    </source>
</evidence>
<reference evidence="1" key="1">
    <citation type="journal article" date="2022" name="bioRxiv">
        <title>Thiovibrio frasassiensisgen. nov., sp. nov., an autotrophic, elemental sulfur disproportionating bacterium isolated from sulfidic karst sediment, and proposal of Thiovibrionaceae fam. nov.</title>
        <authorList>
            <person name="Aronson H."/>
            <person name="Thomas C."/>
            <person name="Bhattacharyya M."/>
            <person name="Eckstein S."/>
            <person name="Jensen S."/>
            <person name="Barco R."/>
            <person name="Macalady J."/>
            <person name="Amend J."/>
        </authorList>
    </citation>
    <scope>NUCLEOTIDE SEQUENCE</scope>
    <source>
        <strain evidence="1">RS19-109</strain>
    </source>
</reference>
<dbReference type="EMBL" id="JAPHEH010000001">
    <property type="protein sequence ID" value="MDG4474788.1"/>
    <property type="molecule type" value="Genomic_DNA"/>
</dbReference>
<dbReference type="AlphaFoldDB" id="A0A9X4RL74"/>
<sequence length="146" mass="16100">MTMDAAGQPATELVDTVVALYGELAEVTAAFLEAVQDGPPEEEAQSLFWQARTELVGRLQPLLAQEEHWLGHSDGRQQKEQRQHSLALQLEKMQLVADLDARIVARLVALQAQVGEELKSLGQGKKRLVGYRVGLKGAPRFCQRTA</sequence>
<proteinExistence type="predicted"/>
<keyword evidence="2" id="KW-1185">Reference proteome</keyword>
<gene>
    <name evidence="1" type="ORF">OLX77_01270</name>
</gene>
<dbReference type="Proteomes" id="UP001154240">
    <property type="component" value="Unassembled WGS sequence"/>
</dbReference>